<accession>A9KFD5</accession>
<proteinExistence type="predicted"/>
<evidence type="ECO:0000313" key="2">
    <source>
        <dbReference type="Proteomes" id="UP000008555"/>
    </source>
</evidence>
<dbReference type="KEGG" id="cbd:CBUD_0844"/>
<dbReference type="Proteomes" id="UP000008555">
    <property type="component" value="Chromosome"/>
</dbReference>
<reference evidence="1 2" key="1">
    <citation type="journal article" date="2009" name="Infect. Immun.">
        <title>Comparative genomics reveal extensive transposon-mediated genomic plasticity and diversity among potential effector proteins within the genus Coxiella.</title>
        <authorList>
            <person name="Beare P.A."/>
            <person name="Unsworth N."/>
            <person name="Andoh M."/>
            <person name="Voth D.E."/>
            <person name="Omsland A."/>
            <person name="Gilk S.D."/>
            <person name="Williams K.P."/>
            <person name="Sobral B.W."/>
            <person name="Kupko J.J.III."/>
            <person name="Porcella S.F."/>
            <person name="Samuel J.E."/>
            <person name="Heinzen R.A."/>
        </authorList>
    </citation>
    <scope>NUCLEOTIDE SEQUENCE [LARGE SCALE GENOMIC DNA]</scope>
    <source>
        <strain evidence="1 2">Dugway 5J108-111</strain>
    </source>
</reference>
<gene>
    <name evidence="1" type="ordered locus">CBUD_0844</name>
</gene>
<sequence>MSTHCSQFWENFKKNNFSEAQQLFDTLNGAEKQAVLAELFQKSEYHRKPFTVSVLKGKLHDKKSFDDFYQAWLLEDLSDKVEIHGQVFQQGFPAPVRVINARNINDPNEIVSIGITWLSSKEEEKEFWNYLEKITRGEDPVNEIRHDRIKQVADRELLGLFRVETDDNLGVPF</sequence>
<protein>
    <submittedName>
        <fullName evidence="1">Uncharacterized protein</fullName>
    </submittedName>
</protein>
<organism evidence="1 2">
    <name type="scientific">Coxiella burnetii (strain Dugway 5J108-111)</name>
    <dbReference type="NCBI Taxonomy" id="434922"/>
    <lineage>
        <taxon>Bacteria</taxon>
        <taxon>Pseudomonadati</taxon>
        <taxon>Pseudomonadota</taxon>
        <taxon>Gammaproteobacteria</taxon>
        <taxon>Legionellales</taxon>
        <taxon>Coxiellaceae</taxon>
        <taxon>Coxiella</taxon>
    </lineage>
</organism>
<dbReference type="EMBL" id="CP000733">
    <property type="protein sequence ID" value="ABS76989.1"/>
    <property type="molecule type" value="Genomic_DNA"/>
</dbReference>
<name>A9KFD5_COXBN</name>
<dbReference type="AlphaFoldDB" id="A9KFD5"/>
<dbReference type="RefSeq" id="WP_011996779.1">
    <property type="nucleotide sequence ID" value="NC_009727.1"/>
</dbReference>
<evidence type="ECO:0000313" key="1">
    <source>
        <dbReference type="EMBL" id="ABS76989.1"/>
    </source>
</evidence>
<dbReference type="HOGENOM" id="CLU_1545050_0_0_6"/>